<organism evidence="2">
    <name type="scientific">uncultured Gemmatimonadota bacterium</name>
    <dbReference type="NCBI Taxonomy" id="203437"/>
    <lineage>
        <taxon>Bacteria</taxon>
        <taxon>Pseudomonadati</taxon>
        <taxon>Gemmatimonadota</taxon>
        <taxon>environmental samples</taxon>
    </lineage>
</organism>
<feature type="compositionally biased region" description="Pro residues" evidence="1">
    <location>
        <begin position="97"/>
        <end position="111"/>
    </location>
</feature>
<dbReference type="EMBL" id="CADCTW010000080">
    <property type="protein sequence ID" value="CAA9313703.1"/>
    <property type="molecule type" value="Genomic_DNA"/>
</dbReference>
<accession>A0A6J4KTG0</accession>
<protein>
    <submittedName>
        <fullName evidence="2">Uncharacterized protein</fullName>
    </submittedName>
</protein>
<name>A0A6J4KTG0_9BACT</name>
<dbReference type="AlphaFoldDB" id="A0A6J4KTG0"/>
<proteinExistence type="predicted"/>
<feature type="region of interest" description="Disordered" evidence="1">
    <location>
        <begin position="15"/>
        <end position="135"/>
    </location>
</feature>
<reference evidence="2" key="1">
    <citation type="submission" date="2020-02" db="EMBL/GenBank/DDBJ databases">
        <authorList>
            <person name="Meier V. D."/>
        </authorList>
    </citation>
    <scope>NUCLEOTIDE SEQUENCE</scope>
    <source>
        <strain evidence="2">AVDCRST_MAG68</strain>
    </source>
</reference>
<evidence type="ECO:0000256" key="1">
    <source>
        <dbReference type="SAM" id="MobiDB-lite"/>
    </source>
</evidence>
<evidence type="ECO:0000313" key="2">
    <source>
        <dbReference type="EMBL" id="CAA9313703.1"/>
    </source>
</evidence>
<feature type="non-terminal residue" evidence="2">
    <location>
        <position position="135"/>
    </location>
</feature>
<sequence length="135" mass="14530">GGVEIRADHRVARGAERALRGRRRASLRGSRRVPGRHAPLAPASPRAGAAERRLRSGRRPGPSSPAHPPRRRLGPDPPSPRRVARQLPDVVRRPLPRRPGPPPPAPPPPAPADVVGLADVRAARARAWKPPHGEL</sequence>
<feature type="non-terminal residue" evidence="2">
    <location>
        <position position="1"/>
    </location>
</feature>
<feature type="compositionally biased region" description="Basic residues" evidence="1">
    <location>
        <begin position="20"/>
        <end position="35"/>
    </location>
</feature>
<gene>
    <name evidence="2" type="ORF">AVDCRST_MAG68-1529</name>
</gene>